<dbReference type="Pfam" id="PF00152">
    <property type="entry name" value="tRNA-synt_2"/>
    <property type="match status" value="1"/>
</dbReference>
<dbReference type="InterPro" id="IPR004364">
    <property type="entry name" value="Aa-tRNA-synt_II"/>
</dbReference>
<feature type="domain" description="Aminoacyl-transfer RNA synthetases class-II family profile" evidence="4">
    <location>
        <begin position="47"/>
        <end position="372"/>
    </location>
</feature>
<dbReference type="InterPro" id="IPR004525">
    <property type="entry name" value="EpmA"/>
</dbReference>
<dbReference type="PANTHER" id="PTHR42918:SF6">
    <property type="entry name" value="ELONGATION FACTOR P--(R)-BETA-LYSINE LIGASE"/>
    <property type="match status" value="1"/>
</dbReference>
<dbReference type="PRINTS" id="PR00982">
    <property type="entry name" value="TRNASYNTHLYS"/>
</dbReference>
<keyword evidence="3" id="KW-0067">ATP-binding</keyword>
<proteinExistence type="predicted"/>
<keyword evidence="1" id="KW-0436">Ligase</keyword>
<keyword evidence="6" id="KW-1185">Reference proteome</keyword>
<dbReference type="OrthoDB" id="9801152at2"/>
<keyword evidence="2" id="KW-0547">Nucleotide-binding</keyword>
<protein>
    <submittedName>
        <fullName evidence="5">EF-P lysine aminoacylase GenX</fullName>
    </submittedName>
</protein>
<dbReference type="InterPro" id="IPR006195">
    <property type="entry name" value="aa-tRNA-synth_II"/>
</dbReference>
<dbReference type="GO" id="GO:0006430">
    <property type="term" value="P:lysyl-tRNA aminoacylation"/>
    <property type="evidence" value="ECO:0007669"/>
    <property type="project" value="InterPro"/>
</dbReference>
<dbReference type="NCBIfam" id="NF006828">
    <property type="entry name" value="PRK09350.1"/>
    <property type="match status" value="1"/>
</dbReference>
<evidence type="ECO:0000313" key="6">
    <source>
        <dbReference type="Proteomes" id="UP000315995"/>
    </source>
</evidence>
<dbReference type="InterPro" id="IPR045864">
    <property type="entry name" value="aa-tRNA-synth_II/BPL/LPL"/>
</dbReference>
<accession>A0A4Y6PX82</accession>
<dbReference type="GO" id="GO:0005524">
    <property type="term" value="F:ATP binding"/>
    <property type="evidence" value="ECO:0007669"/>
    <property type="project" value="UniProtKB-KW"/>
</dbReference>
<organism evidence="5 6">
    <name type="scientific">Persicimonas caeni</name>
    <dbReference type="NCBI Taxonomy" id="2292766"/>
    <lineage>
        <taxon>Bacteria</taxon>
        <taxon>Deltaproteobacteria</taxon>
        <taxon>Bradymonadales</taxon>
        <taxon>Bradymonadaceae</taxon>
        <taxon>Persicimonas</taxon>
    </lineage>
</organism>
<dbReference type="GO" id="GO:0005829">
    <property type="term" value="C:cytosol"/>
    <property type="evidence" value="ECO:0007669"/>
    <property type="project" value="TreeGrafter"/>
</dbReference>
<evidence type="ECO:0000259" key="4">
    <source>
        <dbReference type="PROSITE" id="PS50862"/>
    </source>
</evidence>
<evidence type="ECO:0000256" key="2">
    <source>
        <dbReference type="ARBA" id="ARBA00022741"/>
    </source>
</evidence>
<dbReference type="Proteomes" id="UP000315995">
    <property type="component" value="Chromosome"/>
</dbReference>
<dbReference type="AlphaFoldDB" id="A0A4Y6PX82"/>
<dbReference type="Gene3D" id="3.30.930.10">
    <property type="entry name" value="Bira Bifunctional Protein, Domain 2"/>
    <property type="match status" value="1"/>
</dbReference>
<dbReference type="GO" id="GO:0000049">
    <property type="term" value="F:tRNA binding"/>
    <property type="evidence" value="ECO:0007669"/>
    <property type="project" value="TreeGrafter"/>
</dbReference>
<accession>A0A5B8YCD7</accession>
<name>A0A4Y6PX82_PERCE</name>
<sequence length="387" mass="43437">MEAVDASIVRLHTPRLAMADSNTPRTPSLASERSLSAARSLSLEEAMRLRARANRQIRAFFDARDFLEVETPNWVAAPGTDVHLDPVRAVYEDRHGDLSVSGYLHTSPEFAMKRLLVEGLERIWQMCKVWRNGEVTPLHNPEFTLLEWYRAGEPVEAIIDDVEALTRELLGDEAMVVTDDEERRVDLSAPFERMTMQQVVEGACGFDLLEALDFDALYAACEANDLLSPRSLARAGTHRQWDELFFELQVTYIDPFLADRGAVFVTDWPTPLAVLARKKPADPRVAERFELYVGGVELANGFGELTDPVEQHARFEHDLETRRERGLPDMPMPERFLAALERGMPASSGVAVGVDRLLMLACGAADIREVVPFAMRRDAESGDVEWG</sequence>
<dbReference type="PROSITE" id="PS50862">
    <property type="entry name" value="AA_TRNA_LIGASE_II"/>
    <property type="match status" value="1"/>
</dbReference>
<dbReference type="GO" id="GO:0004824">
    <property type="term" value="F:lysine-tRNA ligase activity"/>
    <property type="evidence" value="ECO:0007669"/>
    <property type="project" value="InterPro"/>
</dbReference>
<dbReference type="EMBL" id="CP041186">
    <property type="protein sequence ID" value="QDG52931.1"/>
    <property type="molecule type" value="Genomic_DNA"/>
</dbReference>
<dbReference type="NCBIfam" id="TIGR00462">
    <property type="entry name" value="genX"/>
    <property type="match status" value="1"/>
</dbReference>
<dbReference type="PANTHER" id="PTHR42918">
    <property type="entry name" value="LYSYL-TRNA SYNTHETASE"/>
    <property type="match status" value="1"/>
</dbReference>
<evidence type="ECO:0000313" key="5">
    <source>
        <dbReference type="EMBL" id="QDG52931.1"/>
    </source>
</evidence>
<dbReference type="InterPro" id="IPR018149">
    <property type="entry name" value="Lys-tRNA-synth_II_C"/>
</dbReference>
<dbReference type="SUPFAM" id="SSF55681">
    <property type="entry name" value="Class II aaRS and biotin synthetases"/>
    <property type="match status" value="1"/>
</dbReference>
<reference evidence="5 6" key="1">
    <citation type="submission" date="2019-06" db="EMBL/GenBank/DDBJ databases">
        <title>Persicimonas caeni gen. nov., sp. nov., a predatory bacterium isolated from solar saltern.</title>
        <authorList>
            <person name="Wang S."/>
        </authorList>
    </citation>
    <scope>NUCLEOTIDE SEQUENCE [LARGE SCALE GENOMIC DNA]</scope>
    <source>
        <strain evidence="5 6">YN101</strain>
    </source>
</reference>
<evidence type="ECO:0000256" key="3">
    <source>
        <dbReference type="ARBA" id="ARBA00022840"/>
    </source>
</evidence>
<evidence type="ECO:0000256" key="1">
    <source>
        <dbReference type="ARBA" id="ARBA00022598"/>
    </source>
</evidence>
<gene>
    <name evidence="5" type="primary">genX</name>
    <name evidence="5" type="ORF">FIV42_19945</name>
</gene>